<comment type="caution">
    <text evidence="2">The sequence shown here is derived from an EMBL/GenBank/DDBJ whole genome shotgun (WGS) entry which is preliminary data.</text>
</comment>
<reference evidence="3" key="1">
    <citation type="submission" date="2017-01" db="EMBL/GenBank/DDBJ databases">
        <authorList>
            <person name="Wang Y."/>
            <person name="White M."/>
            <person name="Kvist S."/>
            <person name="Moncalvo J.-M."/>
        </authorList>
    </citation>
    <scope>NUCLEOTIDE SEQUENCE [LARGE SCALE GENOMIC DNA]</scope>
    <source>
        <strain evidence="3">COL-18-3</strain>
    </source>
</reference>
<evidence type="ECO:0000256" key="1">
    <source>
        <dbReference type="SAM" id="MobiDB-lite"/>
    </source>
</evidence>
<dbReference type="EMBL" id="LSSK01000585">
    <property type="protein sequence ID" value="OMH82820.1"/>
    <property type="molecule type" value="Genomic_DNA"/>
</dbReference>
<proteinExistence type="predicted"/>
<evidence type="ECO:0000313" key="3">
    <source>
        <dbReference type="Proteomes" id="UP000188320"/>
    </source>
</evidence>
<dbReference type="AlphaFoldDB" id="A0A1R1PPE7"/>
<feature type="region of interest" description="Disordered" evidence="1">
    <location>
        <begin position="1"/>
        <end position="24"/>
    </location>
</feature>
<evidence type="ECO:0000313" key="2">
    <source>
        <dbReference type="EMBL" id="OMH82820.1"/>
    </source>
</evidence>
<sequence>MDASKNVSELSPDEKPGHTNFWTSGVPLPYGTASSEAGHDFNLSNKPSSMRRVTFYATKPFLYIPLFKFDKQQKI</sequence>
<accession>A0A1R1PPE7</accession>
<organism evidence="2 3">
    <name type="scientific">Zancudomyces culisetae</name>
    <name type="common">Gut fungus</name>
    <name type="synonym">Smittium culisetae</name>
    <dbReference type="NCBI Taxonomy" id="1213189"/>
    <lineage>
        <taxon>Eukaryota</taxon>
        <taxon>Fungi</taxon>
        <taxon>Fungi incertae sedis</taxon>
        <taxon>Zoopagomycota</taxon>
        <taxon>Kickxellomycotina</taxon>
        <taxon>Harpellomycetes</taxon>
        <taxon>Harpellales</taxon>
        <taxon>Legeriomycetaceae</taxon>
        <taxon>Zancudomyces</taxon>
    </lineage>
</organism>
<keyword evidence="3" id="KW-1185">Reference proteome</keyword>
<protein>
    <submittedName>
        <fullName evidence="2">Uncharacterized protein</fullName>
    </submittedName>
</protein>
<gene>
    <name evidence="2" type="ORF">AX774_g3690</name>
</gene>
<name>A0A1R1PPE7_ZANCU</name>
<dbReference type="Proteomes" id="UP000188320">
    <property type="component" value="Unassembled WGS sequence"/>
</dbReference>